<feature type="domain" description="Helix-turn-helix type 11" evidence="1">
    <location>
        <begin position="15"/>
        <end position="62"/>
    </location>
</feature>
<evidence type="ECO:0000313" key="3">
    <source>
        <dbReference type="Proteomes" id="UP000749311"/>
    </source>
</evidence>
<comment type="caution">
    <text evidence="2">The sequence shown here is derived from an EMBL/GenBank/DDBJ whole genome shotgun (WGS) entry which is preliminary data.</text>
</comment>
<keyword evidence="3" id="KW-1185">Reference proteome</keyword>
<dbReference type="CDD" id="cd00090">
    <property type="entry name" value="HTH_ARSR"/>
    <property type="match status" value="1"/>
</dbReference>
<dbReference type="InterPro" id="IPR036390">
    <property type="entry name" value="WH_DNA-bd_sf"/>
</dbReference>
<gene>
    <name evidence="2" type="ORF">FB473_002116</name>
</gene>
<dbReference type="InterPro" id="IPR036388">
    <property type="entry name" value="WH-like_DNA-bd_sf"/>
</dbReference>
<dbReference type="RefSeq" id="WP_167167219.1">
    <property type="nucleotide sequence ID" value="NZ_BAAAOO010000007.1"/>
</dbReference>
<dbReference type="Gene3D" id="1.10.10.10">
    <property type="entry name" value="Winged helix-like DNA-binding domain superfamily/Winged helix DNA-binding domain"/>
    <property type="match status" value="1"/>
</dbReference>
<dbReference type="InterPro" id="IPR050313">
    <property type="entry name" value="Carb_Metab_HTH_regulators"/>
</dbReference>
<evidence type="ECO:0000259" key="1">
    <source>
        <dbReference type="Pfam" id="PF08279"/>
    </source>
</evidence>
<name>A0ABX0SL52_9ACTN</name>
<dbReference type="InterPro" id="IPR011991">
    <property type="entry name" value="ArsR-like_HTH"/>
</dbReference>
<accession>A0ABX0SL52</accession>
<proteinExistence type="predicted"/>
<dbReference type="Proteomes" id="UP000749311">
    <property type="component" value="Unassembled WGS sequence"/>
</dbReference>
<dbReference type="PANTHER" id="PTHR30363:SF28">
    <property type="entry name" value="TRANSCRIPTIONAL REGULATORY PROTEIN-RELATED"/>
    <property type="match status" value="1"/>
</dbReference>
<dbReference type="EMBL" id="JAAMOZ010000001">
    <property type="protein sequence ID" value="NIH57471.1"/>
    <property type="molecule type" value="Genomic_DNA"/>
</dbReference>
<dbReference type="InterPro" id="IPR013196">
    <property type="entry name" value="HTH_11"/>
</dbReference>
<evidence type="ECO:0000313" key="2">
    <source>
        <dbReference type="EMBL" id="NIH57471.1"/>
    </source>
</evidence>
<dbReference type="Pfam" id="PF08279">
    <property type="entry name" value="HTH_11"/>
    <property type="match status" value="1"/>
</dbReference>
<sequence>MVVVNIKASTDSAPRAARVLELLLARGPLTARELADALNMTTAGVRRHLDTLLESGDIEARDQEGPHDRGRPPKVFVLTPTGRETFGQAYDELAISALAELIDLAGPGAIDRLAQKRLSDVTDDYRARRTADPDGNPVEALAEALSAGGHFASVPDDGELYQHHCPVAEVAATYPELCEAETRIFAKLLGTSISRSATIAQGDAACRTHLGGSTLLPAPVIRSADREVNA</sequence>
<dbReference type="PANTHER" id="PTHR30363">
    <property type="entry name" value="HTH-TYPE TRANSCRIPTIONAL REGULATOR SRLR-RELATED"/>
    <property type="match status" value="1"/>
</dbReference>
<protein>
    <submittedName>
        <fullName evidence="2">ArsR family transcriptional regulator</fullName>
    </submittedName>
</protein>
<reference evidence="2 3" key="1">
    <citation type="submission" date="2020-02" db="EMBL/GenBank/DDBJ databases">
        <title>Sequencing the genomes of 1000 actinobacteria strains.</title>
        <authorList>
            <person name="Klenk H.-P."/>
        </authorList>
    </citation>
    <scope>NUCLEOTIDE SEQUENCE [LARGE SCALE GENOMIC DNA]</scope>
    <source>
        <strain evidence="2 3">DSM 19609</strain>
    </source>
</reference>
<organism evidence="2 3">
    <name type="scientific">Brooklawnia cerclae</name>
    <dbReference type="NCBI Taxonomy" id="349934"/>
    <lineage>
        <taxon>Bacteria</taxon>
        <taxon>Bacillati</taxon>
        <taxon>Actinomycetota</taxon>
        <taxon>Actinomycetes</taxon>
        <taxon>Propionibacteriales</taxon>
        <taxon>Propionibacteriaceae</taxon>
        <taxon>Brooklawnia</taxon>
    </lineage>
</organism>
<dbReference type="SUPFAM" id="SSF46785">
    <property type="entry name" value="Winged helix' DNA-binding domain"/>
    <property type="match status" value="1"/>
</dbReference>